<evidence type="ECO:0000256" key="5">
    <source>
        <dbReference type="ARBA" id="ARBA00023136"/>
    </source>
</evidence>
<sequence length="759" mass="77701">MLAWLSRRVIKDAWYVVGTWALLSVVLLTASLAGPGGTSLFGRSAGDTTTVTGSQSAEGQAVLDTLSGDARTVTLLVTGIDISSTSTQERVAEALTDAHSDLRQLVGEQHVLDPFVVPGMLSEPAAQAMASADLDSFLIIVTVDPNGTQVADADDLEYAAEVDAAVSKVEQRLAQVPSELVEVSAEVDGIVSDESLEDAALRDQARADLAASSAVAVPAVLVVLLVVLLGVLLAGAPALTCLVAAATSLGALLVLSLVVPLQAPVVSGLVAVATAASTAFGVLVTTRYRQQLLHPRQEEDDDAAGRRRRARTGRRDVHVARAMRQTLTTAGRTVLVSGLLLVAPLAGAATIDSEVLRAVGLGGVVVTGVSVAAAVTLVPAVLVLLGRRLERPSVAQRLLRLLPAAGRGGQGTSPVAVLLSQVRGMPWMALVACAAVLVALASPVRHAHLVSSTTDLLPVGSDQRTYVTVLEEDYPSPAQPDATLIISATGDKVASFITHQVSGIKGVTGVTQPSVAGDYTVVYLDLDGNGATPAAEEAVKGIRALAAPADLWVTGQAASQVDLRAAVIASAPTALGVTVVLTVVVLLLATGSVLLPLQAMIASCLSLAAGLGVTTWVFQSGHLADRLGVTSAGGIETYVVVMAAAVGYGLTMHLEAVHLARVAEQRASGLDDATALATGLRRSRRAVLGAAGVTTAAFGALMVGELLSLKELGFALAVIMVVDALVVRTLLVPAMITLLGGWAWWSPPGLAGHRSVLRG</sequence>
<dbReference type="Proteomes" id="UP000266895">
    <property type="component" value="Chromosome"/>
</dbReference>
<name>A0A3S4SLG6_9ACTO</name>
<feature type="transmembrane region" description="Helical" evidence="6">
    <location>
        <begin position="265"/>
        <end position="286"/>
    </location>
</feature>
<dbReference type="InterPro" id="IPR004869">
    <property type="entry name" value="MMPL_dom"/>
</dbReference>
<feature type="transmembrane region" description="Helical" evidence="6">
    <location>
        <begin position="565"/>
        <end position="589"/>
    </location>
</feature>
<dbReference type="EMBL" id="LR134350">
    <property type="protein sequence ID" value="VEG25995.1"/>
    <property type="molecule type" value="Genomic_DNA"/>
</dbReference>
<reference evidence="8 9" key="1">
    <citation type="submission" date="2018-12" db="EMBL/GenBank/DDBJ databases">
        <authorList>
            <consortium name="Pathogen Informatics"/>
        </authorList>
    </citation>
    <scope>NUCLEOTIDE SEQUENCE [LARGE SCALE GENOMIC DNA]</scope>
    <source>
        <strain evidence="8 9">NCTC11636</strain>
    </source>
</reference>
<keyword evidence="9" id="KW-1185">Reference proteome</keyword>
<feature type="transmembrane region" description="Helical" evidence="6">
    <location>
        <begin position="239"/>
        <end position="259"/>
    </location>
</feature>
<feature type="domain" description="Membrane transport protein MMPL" evidence="7">
    <location>
        <begin position="517"/>
        <end position="747"/>
    </location>
</feature>
<comment type="subcellular location">
    <subcellularLocation>
        <location evidence="1">Cell membrane</location>
        <topology evidence="1">Multi-pass membrane protein</topology>
    </subcellularLocation>
</comment>
<feature type="transmembrane region" description="Helical" evidence="6">
    <location>
        <begin position="363"/>
        <end position="386"/>
    </location>
</feature>
<keyword evidence="3 6" id="KW-0812">Transmembrane</keyword>
<evidence type="ECO:0000313" key="9">
    <source>
        <dbReference type="Proteomes" id="UP000266895"/>
    </source>
</evidence>
<feature type="transmembrane region" description="Helical" evidence="6">
    <location>
        <begin position="333"/>
        <end position="351"/>
    </location>
</feature>
<feature type="domain" description="Membrane transport protein MMPL" evidence="7">
    <location>
        <begin position="83"/>
        <end position="392"/>
    </location>
</feature>
<evidence type="ECO:0000256" key="4">
    <source>
        <dbReference type="ARBA" id="ARBA00022989"/>
    </source>
</evidence>
<dbReference type="AlphaFoldDB" id="A0A3S4SLG6"/>
<accession>A0A3S4SLG6</accession>
<keyword evidence="5 6" id="KW-0472">Membrane</keyword>
<keyword evidence="2" id="KW-1003">Cell membrane</keyword>
<keyword evidence="4 6" id="KW-1133">Transmembrane helix</keyword>
<feature type="transmembrane region" description="Helical" evidence="6">
    <location>
        <begin position="595"/>
        <end position="618"/>
    </location>
</feature>
<proteinExistence type="predicted"/>
<feature type="transmembrane region" description="Helical" evidence="6">
    <location>
        <begin position="714"/>
        <end position="745"/>
    </location>
</feature>
<dbReference type="OrthoDB" id="7051771at2"/>
<protein>
    <submittedName>
        <fullName evidence="8">Transport protein</fullName>
    </submittedName>
</protein>
<evidence type="ECO:0000256" key="6">
    <source>
        <dbReference type="SAM" id="Phobius"/>
    </source>
</evidence>
<dbReference type="PANTHER" id="PTHR33406">
    <property type="entry name" value="MEMBRANE PROTEIN MJ1562-RELATED"/>
    <property type="match status" value="1"/>
</dbReference>
<evidence type="ECO:0000256" key="3">
    <source>
        <dbReference type="ARBA" id="ARBA00022692"/>
    </source>
</evidence>
<dbReference type="KEGG" id="ahw:NCTC11636_00297"/>
<evidence type="ECO:0000256" key="2">
    <source>
        <dbReference type="ARBA" id="ARBA00022475"/>
    </source>
</evidence>
<dbReference type="RefSeq" id="WP_126381424.1">
    <property type="nucleotide sequence ID" value="NZ_LR134350.1"/>
</dbReference>
<dbReference type="GO" id="GO:0005886">
    <property type="term" value="C:plasma membrane"/>
    <property type="evidence" value="ECO:0007669"/>
    <property type="project" value="UniProtKB-SubCell"/>
</dbReference>
<dbReference type="InterPro" id="IPR050545">
    <property type="entry name" value="Mycobact_MmpL"/>
</dbReference>
<organism evidence="8 9">
    <name type="scientific">Actinomyces howellii</name>
    <dbReference type="NCBI Taxonomy" id="52771"/>
    <lineage>
        <taxon>Bacteria</taxon>
        <taxon>Bacillati</taxon>
        <taxon>Actinomycetota</taxon>
        <taxon>Actinomycetes</taxon>
        <taxon>Actinomycetales</taxon>
        <taxon>Actinomycetaceae</taxon>
        <taxon>Actinomyces</taxon>
    </lineage>
</organism>
<evidence type="ECO:0000259" key="7">
    <source>
        <dbReference type="Pfam" id="PF03176"/>
    </source>
</evidence>
<feature type="transmembrane region" description="Helical" evidence="6">
    <location>
        <begin position="686"/>
        <end position="708"/>
    </location>
</feature>
<gene>
    <name evidence="8" type="ORF">NCTC11636_00297</name>
</gene>
<evidence type="ECO:0000313" key="8">
    <source>
        <dbReference type="EMBL" id="VEG25995.1"/>
    </source>
</evidence>
<feature type="transmembrane region" description="Helical" evidence="6">
    <location>
        <begin position="209"/>
        <end position="232"/>
    </location>
</feature>
<dbReference type="Gene3D" id="1.20.1640.10">
    <property type="entry name" value="Multidrug efflux transporter AcrB transmembrane domain"/>
    <property type="match status" value="2"/>
</dbReference>
<dbReference type="Pfam" id="PF03176">
    <property type="entry name" value="MMPL"/>
    <property type="match status" value="2"/>
</dbReference>
<dbReference type="SUPFAM" id="SSF82866">
    <property type="entry name" value="Multidrug efflux transporter AcrB transmembrane domain"/>
    <property type="match status" value="2"/>
</dbReference>
<dbReference type="PANTHER" id="PTHR33406:SF13">
    <property type="entry name" value="MEMBRANE PROTEIN YDFJ"/>
    <property type="match status" value="1"/>
</dbReference>
<evidence type="ECO:0000256" key="1">
    <source>
        <dbReference type="ARBA" id="ARBA00004651"/>
    </source>
</evidence>
<feature type="transmembrane region" description="Helical" evidence="6">
    <location>
        <begin position="425"/>
        <end position="444"/>
    </location>
</feature>